<feature type="chain" id="PRO_5046085378" description="Neocarzinostatin family protein" evidence="2">
    <location>
        <begin position="22"/>
        <end position="161"/>
    </location>
</feature>
<evidence type="ECO:0000256" key="2">
    <source>
        <dbReference type="SAM" id="SignalP"/>
    </source>
</evidence>
<accession>A0ABV9XXY3</accession>
<dbReference type="RefSeq" id="WP_344040896.1">
    <property type="nucleotide sequence ID" value="NZ_BAAAKE010000026.1"/>
</dbReference>
<protein>
    <recommendedName>
        <fullName evidence="5">Neocarzinostatin family protein</fullName>
    </recommendedName>
</protein>
<name>A0ABV9XXY3_9PSEU</name>
<gene>
    <name evidence="3" type="ORF">ACFPFM_15625</name>
</gene>
<feature type="region of interest" description="Disordered" evidence="1">
    <location>
        <begin position="109"/>
        <end position="144"/>
    </location>
</feature>
<organism evidence="3 4">
    <name type="scientific">Saccharothrix xinjiangensis</name>
    <dbReference type="NCBI Taxonomy" id="204798"/>
    <lineage>
        <taxon>Bacteria</taxon>
        <taxon>Bacillati</taxon>
        <taxon>Actinomycetota</taxon>
        <taxon>Actinomycetes</taxon>
        <taxon>Pseudonocardiales</taxon>
        <taxon>Pseudonocardiaceae</taxon>
        <taxon>Saccharothrix</taxon>
    </lineage>
</organism>
<proteinExistence type="predicted"/>
<evidence type="ECO:0000313" key="4">
    <source>
        <dbReference type="Proteomes" id="UP001595833"/>
    </source>
</evidence>
<sequence length="161" mass="16228">MLKKVGALTAATALTTLLLQAPGEAAPAEAAFVGGSGTSALGTGFGFAVFPVEGEGGKPTGFALFRNTAEGVEERLGGVTCVNVVGNAAIFKIKDVGSEGGTHRQFFVRDNGPTGEGEPTDELSAYGVPSNEAPDKCDKPGDDVKGKAIKEGDVVITAGEE</sequence>
<dbReference type="EMBL" id="JBHSJB010000011">
    <property type="protein sequence ID" value="MFC5055185.1"/>
    <property type="molecule type" value="Genomic_DNA"/>
</dbReference>
<keyword evidence="4" id="KW-1185">Reference proteome</keyword>
<keyword evidence="2" id="KW-0732">Signal</keyword>
<dbReference type="Proteomes" id="UP001595833">
    <property type="component" value="Unassembled WGS sequence"/>
</dbReference>
<evidence type="ECO:0000256" key="1">
    <source>
        <dbReference type="SAM" id="MobiDB-lite"/>
    </source>
</evidence>
<feature type="signal peptide" evidence="2">
    <location>
        <begin position="1"/>
        <end position="21"/>
    </location>
</feature>
<reference evidence="4" key="1">
    <citation type="journal article" date="2019" name="Int. J. Syst. Evol. Microbiol.">
        <title>The Global Catalogue of Microorganisms (GCM) 10K type strain sequencing project: providing services to taxonomists for standard genome sequencing and annotation.</title>
        <authorList>
            <consortium name="The Broad Institute Genomics Platform"/>
            <consortium name="The Broad Institute Genome Sequencing Center for Infectious Disease"/>
            <person name="Wu L."/>
            <person name="Ma J."/>
        </authorList>
    </citation>
    <scope>NUCLEOTIDE SEQUENCE [LARGE SCALE GENOMIC DNA]</scope>
    <source>
        <strain evidence="4">KCTC 12848</strain>
    </source>
</reference>
<evidence type="ECO:0000313" key="3">
    <source>
        <dbReference type="EMBL" id="MFC5055185.1"/>
    </source>
</evidence>
<evidence type="ECO:0008006" key="5">
    <source>
        <dbReference type="Google" id="ProtNLM"/>
    </source>
</evidence>
<feature type="compositionally biased region" description="Basic and acidic residues" evidence="1">
    <location>
        <begin position="133"/>
        <end position="144"/>
    </location>
</feature>
<comment type="caution">
    <text evidence="3">The sequence shown here is derived from an EMBL/GenBank/DDBJ whole genome shotgun (WGS) entry which is preliminary data.</text>
</comment>